<evidence type="ECO:0000256" key="8">
    <source>
        <dbReference type="ARBA" id="ARBA00022723"/>
    </source>
</evidence>
<comment type="similarity">
    <text evidence="20">Belongs to the dus family. Dus3 subfamily.</text>
</comment>
<evidence type="ECO:0000256" key="2">
    <source>
        <dbReference type="ARBA" id="ARBA00012376"/>
    </source>
</evidence>
<evidence type="ECO:0000256" key="4">
    <source>
        <dbReference type="ARBA" id="ARBA00022630"/>
    </source>
</evidence>
<evidence type="ECO:0000256" key="18">
    <source>
        <dbReference type="ARBA" id="ARBA00049513"/>
    </source>
</evidence>
<dbReference type="EMBL" id="JANBPY010000293">
    <property type="protein sequence ID" value="KAJ1967718.1"/>
    <property type="molecule type" value="Genomic_DNA"/>
</dbReference>
<evidence type="ECO:0000256" key="13">
    <source>
        <dbReference type="ARBA" id="ARBA00023002"/>
    </source>
</evidence>
<dbReference type="PROSITE" id="PS50103">
    <property type="entry name" value="ZF_C3H1"/>
    <property type="match status" value="2"/>
</dbReference>
<dbReference type="InterPro" id="IPR000571">
    <property type="entry name" value="Znf_CCCH"/>
</dbReference>
<evidence type="ECO:0000256" key="17">
    <source>
        <dbReference type="ARBA" id="ARBA00049447"/>
    </source>
</evidence>
<dbReference type="GO" id="GO:0006397">
    <property type="term" value="P:mRNA processing"/>
    <property type="evidence" value="ECO:0007669"/>
    <property type="project" value="UniProtKB-KW"/>
</dbReference>
<evidence type="ECO:0000256" key="6">
    <source>
        <dbReference type="ARBA" id="ARBA00022664"/>
    </source>
</evidence>
<protein>
    <recommendedName>
        <fullName evidence="3 20">tRNA-dihydrouridine(47) synthase [NAD(P)(+)]</fullName>
        <ecNumber evidence="2 20">1.3.1.89</ecNumber>
    </recommendedName>
    <alternativeName>
        <fullName evidence="20">tRNA-dihydrouridine synthase 3</fullName>
    </alternativeName>
</protein>
<keyword evidence="5 20" id="KW-0288">FMN</keyword>
<feature type="region of interest" description="Disordered" evidence="21">
    <location>
        <begin position="66"/>
        <end position="153"/>
    </location>
</feature>
<name>A0A9W8ARU5_9FUNG</name>
<dbReference type="Gene3D" id="3.20.20.70">
    <property type="entry name" value="Aldolase class I"/>
    <property type="match status" value="1"/>
</dbReference>
<reference evidence="23" key="1">
    <citation type="submission" date="2022-07" db="EMBL/GenBank/DDBJ databases">
        <title>Phylogenomic reconstructions and comparative analyses of Kickxellomycotina fungi.</title>
        <authorList>
            <person name="Reynolds N.K."/>
            <person name="Stajich J.E."/>
            <person name="Barry K."/>
            <person name="Grigoriev I.V."/>
            <person name="Crous P."/>
            <person name="Smith M.E."/>
        </authorList>
    </citation>
    <scope>NUCLEOTIDE SEQUENCE</scope>
    <source>
        <strain evidence="23">RSA 1196</strain>
    </source>
</reference>
<keyword evidence="4 20" id="KW-0285">Flavoprotein</keyword>
<evidence type="ECO:0000259" key="22">
    <source>
        <dbReference type="PROSITE" id="PS50103"/>
    </source>
</evidence>
<dbReference type="Proteomes" id="UP001150925">
    <property type="component" value="Unassembled WGS sequence"/>
</dbReference>
<dbReference type="InterPro" id="IPR035587">
    <property type="entry name" value="DUS-like_FMN-bd"/>
</dbReference>
<feature type="compositionally biased region" description="Basic residues" evidence="21">
    <location>
        <begin position="134"/>
        <end position="144"/>
    </location>
</feature>
<sequence length="684" mass="77506">MLSEQTDPSQQPSTFSVWVTDSALQANAGNDQQNDHPTANEPNGRKIVMQPSADYLSGVDKLPAGIAPIRRQYQKVTTEPSRSESTEEAKRDRDQVDSAAEVANLPTNVKRPKPDESDVVPTGQETDDKPFSKRKERQRRGQNKNRKEEMKQFRGEAKGNVLCKALIVSGECTKGEACPYLHDRQVYLASKAPDLGERCVHFDTFGRCPYDVACRFHKAHTDAQGQPIVNEALANDPPVNTLNKLSQDYLVTIRKRRVETPRSDTFIKVMRREIDRNRKQQENIAEVKHQEDSPATEPTPATVPTVESTSPEQLADTDALLKLAPREKKRLDFYDKLYLAPLTTVGNLPFRRLCKEFGADVTCGEMAMAINLVQGQKTEFSHLKRHASEDFFGVQLCGCKPEVMARAAEMINSQFEVDFVDINLGCPIDAVYKSGAGSGLLESPNKLRRMVQGLDYVLDCPVTVKIRTGIYPNNLVAHKLLPKLELWNCALTTLHGRTRAQRYTKLADWDYVGTCQQSVNNMPLFGNGDILSWTDYYEKKEHTGVAGIMIGRGALIKPWLFDEIKQRRDWDISSRERLDILRKYCNYGLEHWGSDDLGVNQTRRFLCEWMSFLCRYIPVGLLEVLPQKVNERPPPFYGRDELETLMSSSDSRDWVKISEMLLGPAPENFKFIPKHKSNSYEVQG</sequence>
<evidence type="ECO:0000256" key="14">
    <source>
        <dbReference type="ARBA" id="ARBA00023027"/>
    </source>
</evidence>
<dbReference type="GO" id="GO:0050660">
    <property type="term" value="F:flavin adenine dinucleotide binding"/>
    <property type="evidence" value="ECO:0007669"/>
    <property type="project" value="UniProtKB-UniRule"/>
</dbReference>
<keyword evidence="7 20" id="KW-0819">tRNA processing</keyword>
<dbReference type="PANTHER" id="PTHR45846:SF1">
    <property type="entry name" value="TRNA-DIHYDROURIDINE(47) SYNTHASE [NAD(P)(+)]-LIKE"/>
    <property type="match status" value="1"/>
</dbReference>
<feature type="compositionally biased region" description="Basic and acidic residues" evidence="21">
    <location>
        <begin position="283"/>
        <end position="292"/>
    </location>
</feature>
<evidence type="ECO:0000256" key="16">
    <source>
        <dbReference type="ARBA" id="ARBA00048342"/>
    </source>
</evidence>
<dbReference type="PANTHER" id="PTHR45846">
    <property type="entry name" value="TRNA-DIHYDROURIDINE(47) SYNTHASE [NAD(P)(+)]-LIKE"/>
    <property type="match status" value="1"/>
</dbReference>
<evidence type="ECO:0000256" key="21">
    <source>
        <dbReference type="SAM" id="MobiDB-lite"/>
    </source>
</evidence>
<feature type="zinc finger region" description="C3H1-type" evidence="19">
    <location>
        <begin position="193"/>
        <end position="223"/>
    </location>
</feature>
<evidence type="ECO:0000256" key="5">
    <source>
        <dbReference type="ARBA" id="ARBA00022643"/>
    </source>
</evidence>
<comment type="catalytic activity">
    <reaction evidence="18">
        <text>5,6-dihydrouridine(47) in tRNA + NADP(+) = uridine(47) in tRNA + NADPH + H(+)</text>
        <dbReference type="Rhea" id="RHEA:53360"/>
        <dbReference type="Rhea" id="RHEA-COMP:13539"/>
        <dbReference type="Rhea" id="RHEA-COMP:13540"/>
        <dbReference type="ChEBI" id="CHEBI:15378"/>
        <dbReference type="ChEBI" id="CHEBI:57783"/>
        <dbReference type="ChEBI" id="CHEBI:58349"/>
        <dbReference type="ChEBI" id="CHEBI:65315"/>
        <dbReference type="ChEBI" id="CHEBI:74443"/>
        <dbReference type="EC" id="1.3.1.89"/>
    </reaction>
    <physiologicalReaction direction="right-to-left" evidence="18">
        <dbReference type="Rhea" id="RHEA:53362"/>
    </physiologicalReaction>
</comment>
<evidence type="ECO:0000313" key="23">
    <source>
        <dbReference type="EMBL" id="KAJ1967718.1"/>
    </source>
</evidence>
<dbReference type="Gene3D" id="4.10.1000.10">
    <property type="entry name" value="Zinc finger, CCCH-type"/>
    <property type="match status" value="1"/>
</dbReference>
<keyword evidence="8 19" id="KW-0479">Metal-binding</keyword>
<comment type="catalytic activity">
    <reaction evidence="16">
        <text>a 5,6-dihydrouridine in mRNA + NAD(+) = a uridine in mRNA + NADH + H(+)</text>
        <dbReference type="Rhea" id="RHEA:69851"/>
        <dbReference type="Rhea" id="RHEA-COMP:14658"/>
        <dbReference type="Rhea" id="RHEA-COMP:17789"/>
        <dbReference type="ChEBI" id="CHEBI:15378"/>
        <dbReference type="ChEBI" id="CHEBI:57540"/>
        <dbReference type="ChEBI" id="CHEBI:57945"/>
        <dbReference type="ChEBI" id="CHEBI:65315"/>
        <dbReference type="ChEBI" id="CHEBI:74443"/>
    </reaction>
    <physiologicalReaction direction="right-to-left" evidence="16">
        <dbReference type="Rhea" id="RHEA:69853"/>
    </physiologicalReaction>
</comment>
<dbReference type="EC" id="1.3.1.89" evidence="2 20"/>
<keyword evidence="14 20" id="KW-0520">NAD</keyword>
<dbReference type="SUPFAM" id="SSF51395">
    <property type="entry name" value="FMN-linked oxidoreductases"/>
    <property type="match status" value="1"/>
</dbReference>
<comment type="cofactor">
    <cofactor evidence="1 20">
        <name>FMN</name>
        <dbReference type="ChEBI" id="CHEBI:58210"/>
    </cofactor>
</comment>
<feature type="compositionally biased region" description="Basic and acidic residues" evidence="21">
    <location>
        <begin position="81"/>
        <end position="96"/>
    </location>
</feature>
<keyword evidence="24" id="KW-1185">Reference proteome</keyword>
<feature type="region of interest" description="Disordered" evidence="21">
    <location>
        <begin position="1"/>
        <end position="52"/>
    </location>
</feature>
<dbReference type="GO" id="GO:0003723">
    <property type="term" value="F:RNA binding"/>
    <property type="evidence" value="ECO:0007669"/>
    <property type="project" value="TreeGrafter"/>
</dbReference>
<dbReference type="AlphaFoldDB" id="A0A9W8ARU5"/>
<evidence type="ECO:0000256" key="15">
    <source>
        <dbReference type="ARBA" id="ARBA00048266"/>
    </source>
</evidence>
<keyword evidence="13 20" id="KW-0560">Oxidoreductase</keyword>
<keyword evidence="11 19" id="KW-0862">Zinc</keyword>
<evidence type="ECO:0000256" key="1">
    <source>
        <dbReference type="ARBA" id="ARBA00001917"/>
    </source>
</evidence>
<evidence type="ECO:0000256" key="12">
    <source>
        <dbReference type="ARBA" id="ARBA00022857"/>
    </source>
</evidence>
<feature type="zinc finger region" description="C3H1-type" evidence="19">
    <location>
        <begin position="157"/>
        <end position="185"/>
    </location>
</feature>
<evidence type="ECO:0000256" key="20">
    <source>
        <dbReference type="RuleBase" id="RU291113"/>
    </source>
</evidence>
<dbReference type="OrthoDB" id="259935at2759"/>
<keyword evidence="10 19" id="KW-0863">Zinc-finger</keyword>
<comment type="catalytic activity">
    <reaction evidence="17">
        <text>a 5,6-dihydrouridine in mRNA + NADP(+) = a uridine in mRNA + NADPH + H(+)</text>
        <dbReference type="Rhea" id="RHEA:69855"/>
        <dbReference type="Rhea" id="RHEA-COMP:14658"/>
        <dbReference type="Rhea" id="RHEA-COMP:17789"/>
        <dbReference type="ChEBI" id="CHEBI:15378"/>
        <dbReference type="ChEBI" id="CHEBI:57783"/>
        <dbReference type="ChEBI" id="CHEBI:58349"/>
        <dbReference type="ChEBI" id="CHEBI:65315"/>
        <dbReference type="ChEBI" id="CHEBI:74443"/>
    </reaction>
    <physiologicalReaction direction="right-to-left" evidence="17">
        <dbReference type="Rhea" id="RHEA:69857"/>
    </physiologicalReaction>
</comment>
<dbReference type="CDD" id="cd02801">
    <property type="entry name" value="DUS_like_FMN"/>
    <property type="match status" value="1"/>
</dbReference>
<feature type="compositionally biased region" description="Polar residues" evidence="21">
    <location>
        <begin position="1"/>
        <end position="41"/>
    </location>
</feature>
<evidence type="ECO:0000256" key="9">
    <source>
        <dbReference type="ARBA" id="ARBA00022737"/>
    </source>
</evidence>
<accession>A0A9W8ARU5</accession>
<comment type="catalytic activity">
    <reaction evidence="15">
        <text>5,6-dihydrouridine(47) in tRNA + NAD(+) = uridine(47) in tRNA + NADH + H(+)</text>
        <dbReference type="Rhea" id="RHEA:53364"/>
        <dbReference type="Rhea" id="RHEA-COMP:13539"/>
        <dbReference type="Rhea" id="RHEA-COMP:13540"/>
        <dbReference type="ChEBI" id="CHEBI:15378"/>
        <dbReference type="ChEBI" id="CHEBI:57540"/>
        <dbReference type="ChEBI" id="CHEBI:57945"/>
        <dbReference type="ChEBI" id="CHEBI:65315"/>
        <dbReference type="ChEBI" id="CHEBI:74443"/>
        <dbReference type="EC" id="1.3.1.89"/>
    </reaction>
    <physiologicalReaction direction="right-to-left" evidence="15">
        <dbReference type="Rhea" id="RHEA:53366"/>
    </physiologicalReaction>
</comment>
<proteinExistence type="inferred from homology"/>
<dbReference type="InterPro" id="IPR018517">
    <property type="entry name" value="tRNA_hU_synthase_CS"/>
</dbReference>
<dbReference type="GO" id="GO:0008270">
    <property type="term" value="F:zinc ion binding"/>
    <property type="evidence" value="ECO:0007669"/>
    <property type="project" value="UniProtKB-KW"/>
</dbReference>
<feature type="compositionally biased region" description="Low complexity" evidence="21">
    <location>
        <begin position="295"/>
        <end position="311"/>
    </location>
</feature>
<feature type="domain" description="C3H1-type" evidence="22">
    <location>
        <begin position="157"/>
        <end position="185"/>
    </location>
</feature>
<evidence type="ECO:0000313" key="24">
    <source>
        <dbReference type="Proteomes" id="UP001150925"/>
    </source>
</evidence>
<comment type="function">
    <text evidence="20">Catalyzes the synthesis of dihydrouridine, a modified base found in the D-loop of most tRNAs. Specifically modifies U47 in cytoplasmic tRNAs.</text>
</comment>
<evidence type="ECO:0000256" key="10">
    <source>
        <dbReference type="ARBA" id="ARBA00022771"/>
    </source>
</evidence>
<dbReference type="Pfam" id="PF01207">
    <property type="entry name" value="Dus"/>
    <property type="match status" value="1"/>
</dbReference>
<gene>
    <name evidence="23" type="primary">DUS3L</name>
    <name evidence="23" type="ORF">IWQ62_001680</name>
</gene>
<keyword evidence="9" id="KW-0677">Repeat</keyword>
<evidence type="ECO:0000256" key="3">
    <source>
        <dbReference type="ARBA" id="ARBA00022143"/>
    </source>
</evidence>
<feature type="domain" description="C3H1-type" evidence="22">
    <location>
        <begin position="193"/>
        <end position="223"/>
    </location>
</feature>
<keyword evidence="12 20" id="KW-0521">NADP</keyword>
<evidence type="ECO:0000256" key="11">
    <source>
        <dbReference type="ARBA" id="ARBA00022833"/>
    </source>
</evidence>
<dbReference type="FunFam" id="3.20.20.70:FF:000067">
    <property type="entry name" value="tRNA-dihydrouridine(47) synthase [NAD(P)(+)]"/>
    <property type="match status" value="1"/>
</dbReference>
<comment type="caution">
    <text evidence="23">The sequence shown here is derived from an EMBL/GenBank/DDBJ whole genome shotgun (WGS) entry which is preliminary data.</text>
</comment>
<dbReference type="PROSITE" id="PS01136">
    <property type="entry name" value="UPF0034"/>
    <property type="match status" value="1"/>
</dbReference>
<organism evidence="23 24">
    <name type="scientific">Dispira parvispora</name>
    <dbReference type="NCBI Taxonomy" id="1520584"/>
    <lineage>
        <taxon>Eukaryota</taxon>
        <taxon>Fungi</taxon>
        <taxon>Fungi incertae sedis</taxon>
        <taxon>Zoopagomycota</taxon>
        <taxon>Kickxellomycotina</taxon>
        <taxon>Dimargaritomycetes</taxon>
        <taxon>Dimargaritales</taxon>
        <taxon>Dimargaritaceae</taxon>
        <taxon>Dispira</taxon>
    </lineage>
</organism>
<evidence type="ECO:0000256" key="19">
    <source>
        <dbReference type="PROSITE-ProRule" id="PRU00723"/>
    </source>
</evidence>
<evidence type="ECO:0000256" key="7">
    <source>
        <dbReference type="ARBA" id="ARBA00022694"/>
    </source>
</evidence>
<keyword evidence="6" id="KW-0507">mRNA processing</keyword>
<dbReference type="GO" id="GO:0102265">
    <property type="term" value="F:tRNA-dihydrouridine47 synthase activity"/>
    <property type="evidence" value="ECO:0007669"/>
    <property type="project" value="UniProtKB-EC"/>
</dbReference>
<dbReference type="InterPro" id="IPR013785">
    <property type="entry name" value="Aldolase_TIM"/>
</dbReference>
<feature type="region of interest" description="Disordered" evidence="21">
    <location>
        <begin position="283"/>
        <end position="317"/>
    </location>
</feature>